<proteinExistence type="predicted"/>
<protein>
    <submittedName>
        <fullName evidence="2">Uncharacterized protein</fullName>
    </submittedName>
</protein>
<sequence length="335" mass="39630">MINLKPFINNLRFLILLIFTIFSNYTFSQEKDSCLIELNKDQKLIQVYFENANKEKLIEMFIASNCDRVKDTIYLKLKTIKLNSKKTDSISSIHSLKLGDSLSKWGNYAKSEEKYIEALASTDEDLKNVAYSSLSQLNKKKEVKWYNTYLLEPLLTLIKAIPIVLIALFLLVSAIWIYYHNKTKGPSLKIEFLKKKIDNPTIDELDKKLKSILLHYHFLFGQFYTRTTIVESTTSIPYLNKTIVNFPYETFVDSKYAQFIHWVINFFNKDDYILTIDLIVNDQKVSEIYGELKHKKRAIRQWNYKIDSNLFQDENFKDFAFIVFNYLRENLIEKK</sequence>
<reference evidence="2 3" key="1">
    <citation type="submission" date="2018-10" db="EMBL/GenBank/DDBJ databases">
        <title>Genomic Encyclopedia of Archaeal and Bacterial Type Strains, Phase II (KMG-II): from individual species to whole genera.</title>
        <authorList>
            <person name="Goeker M."/>
        </authorList>
    </citation>
    <scope>NUCLEOTIDE SEQUENCE [LARGE SCALE GENOMIC DNA]</scope>
    <source>
        <strain evidence="2 3">DSM 23424</strain>
    </source>
</reference>
<dbReference type="AlphaFoldDB" id="A0A3L9YUH4"/>
<dbReference type="EMBL" id="REFC01000012">
    <property type="protein sequence ID" value="RMA64306.1"/>
    <property type="molecule type" value="Genomic_DNA"/>
</dbReference>
<feature type="transmembrane region" description="Helical" evidence="1">
    <location>
        <begin position="160"/>
        <end position="179"/>
    </location>
</feature>
<evidence type="ECO:0000313" key="3">
    <source>
        <dbReference type="Proteomes" id="UP000271339"/>
    </source>
</evidence>
<keyword evidence="1" id="KW-1133">Transmembrane helix</keyword>
<organism evidence="2 3">
    <name type="scientific">Ulvibacter antarcticus</name>
    <dbReference type="NCBI Taxonomy" id="442714"/>
    <lineage>
        <taxon>Bacteria</taxon>
        <taxon>Pseudomonadati</taxon>
        <taxon>Bacteroidota</taxon>
        <taxon>Flavobacteriia</taxon>
        <taxon>Flavobacteriales</taxon>
        <taxon>Flavobacteriaceae</taxon>
        <taxon>Ulvibacter</taxon>
    </lineage>
</organism>
<keyword evidence="3" id="KW-1185">Reference proteome</keyword>
<accession>A0A3L9YUH4</accession>
<evidence type="ECO:0000256" key="1">
    <source>
        <dbReference type="SAM" id="Phobius"/>
    </source>
</evidence>
<name>A0A3L9YUH4_9FLAO</name>
<keyword evidence="1" id="KW-0812">Transmembrane</keyword>
<keyword evidence="1" id="KW-0472">Membrane</keyword>
<gene>
    <name evidence="2" type="ORF">BXY75_1179</name>
</gene>
<evidence type="ECO:0000313" key="2">
    <source>
        <dbReference type="EMBL" id="RMA64306.1"/>
    </source>
</evidence>
<comment type="caution">
    <text evidence="2">The sequence shown here is derived from an EMBL/GenBank/DDBJ whole genome shotgun (WGS) entry which is preliminary data.</text>
</comment>
<dbReference type="Proteomes" id="UP000271339">
    <property type="component" value="Unassembled WGS sequence"/>
</dbReference>